<protein>
    <submittedName>
        <fullName evidence="2">Uncharacterized protein</fullName>
    </submittedName>
</protein>
<evidence type="ECO:0000313" key="2">
    <source>
        <dbReference type="EMBL" id="TQN66195.1"/>
    </source>
</evidence>
<evidence type="ECO:0000256" key="1">
    <source>
        <dbReference type="SAM" id="MobiDB-lite"/>
    </source>
</evidence>
<dbReference type="AlphaFoldDB" id="A0A5Q4BGY7"/>
<name>A0A5Q4BGY7_9PEZI</name>
<evidence type="ECO:0000313" key="3">
    <source>
        <dbReference type="Proteomes" id="UP000326340"/>
    </source>
</evidence>
<dbReference type="Proteomes" id="UP000326340">
    <property type="component" value="Unassembled WGS sequence"/>
</dbReference>
<comment type="caution">
    <text evidence="2">The sequence shown here is derived from an EMBL/GenBank/DDBJ whole genome shotgun (WGS) entry which is preliminary data.</text>
</comment>
<dbReference type="EMBL" id="PUHP01001297">
    <property type="protein sequence ID" value="TQN66195.1"/>
    <property type="molecule type" value="Genomic_DNA"/>
</dbReference>
<gene>
    <name evidence="2" type="ORF">CSHISOI_09295</name>
</gene>
<keyword evidence="3" id="KW-1185">Reference proteome</keyword>
<reference evidence="2 3" key="1">
    <citation type="journal article" date="2019" name="Sci. Rep.">
        <title>Colletotrichum shisoi sp. nov., an anthracnose pathogen of Perilla frutescens in Japan: molecular phylogenetic, morphological and genomic evidence.</title>
        <authorList>
            <person name="Gan P."/>
            <person name="Tsushima A."/>
            <person name="Hiroyama R."/>
            <person name="Narusaka M."/>
            <person name="Takano Y."/>
            <person name="Narusaka Y."/>
            <person name="Kawaradani M."/>
            <person name="Damm U."/>
            <person name="Shirasu K."/>
        </authorList>
    </citation>
    <scope>NUCLEOTIDE SEQUENCE [LARGE SCALE GENOMIC DNA]</scope>
    <source>
        <strain evidence="2 3">PG-2018a</strain>
    </source>
</reference>
<feature type="non-terminal residue" evidence="2">
    <location>
        <position position="1"/>
    </location>
</feature>
<accession>A0A5Q4BGY7</accession>
<organism evidence="2 3">
    <name type="scientific">Colletotrichum shisoi</name>
    <dbReference type="NCBI Taxonomy" id="2078593"/>
    <lineage>
        <taxon>Eukaryota</taxon>
        <taxon>Fungi</taxon>
        <taxon>Dikarya</taxon>
        <taxon>Ascomycota</taxon>
        <taxon>Pezizomycotina</taxon>
        <taxon>Sordariomycetes</taxon>
        <taxon>Hypocreomycetidae</taxon>
        <taxon>Glomerellales</taxon>
        <taxon>Glomerellaceae</taxon>
        <taxon>Colletotrichum</taxon>
        <taxon>Colletotrichum destructivum species complex</taxon>
    </lineage>
</organism>
<feature type="region of interest" description="Disordered" evidence="1">
    <location>
        <begin position="63"/>
        <end position="91"/>
    </location>
</feature>
<proteinExistence type="predicted"/>
<feature type="region of interest" description="Disordered" evidence="1">
    <location>
        <begin position="132"/>
        <end position="176"/>
    </location>
</feature>
<sequence length="176" mass="18973">VLPPALPLNDAGPGASPCLSPCPQSFRPKFALRRVVPMALRFVLWKATSRFVACQDRTRPRAHDAILSGPEDVRCSPFSPSQTSPPPEPAIPDDALQAANTALTGHGILLETILVARPTSCLVSHAVEGDDDDEDFGAGPWNDRFQGREDGGGAPKIASHQVNDRDLRYHPPARQK</sequence>